<dbReference type="OMA" id="NVRAVHY"/>
<feature type="region of interest" description="Disordered" evidence="3">
    <location>
        <begin position="167"/>
        <end position="186"/>
    </location>
</feature>
<accession>A0A3E2H6L6</accession>
<dbReference type="EMBL" id="NCSJ02000142">
    <property type="protein sequence ID" value="RFU29024.1"/>
    <property type="molecule type" value="Genomic_DNA"/>
</dbReference>
<keyword evidence="2" id="KW-0408">Iron</keyword>
<feature type="non-terminal residue" evidence="5">
    <location>
        <position position="1"/>
    </location>
</feature>
<dbReference type="InterPro" id="IPR026992">
    <property type="entry name" value="DIOX_N"/>
</dbReference>
<dbReference type="InterPro" id="IPR005123">
    <property type="entry name" value="Oxoglu/Fe-dep_dioxygenase_dom"/>
</dbReference>
<organism evidence="5 6">
    <name type="scientific">Scytalidium lignicola</name>
    <name type="common">Hyphomycete</name>
    <dbReference type="NCBI Taxonomy" id="5539"/>
    <lineage>
        <taxon>Eukaryota</taxon>
        <taxon>Fungi</taxon>
        <taxon>Dikarya</taxon>
        <taxon>Ascomycota</taxon>
        <taxon>Pezizomycotina</taxon>
        <taxon>Leotiomycetes</taxon>
        <taxon>Leotiomycetes incertae sedis</taxon>
        <taxon>Scytalidium</taxon>
    </lineage>
</organism>
<dbReference type="InterPro" id="IPR044861">
    <property type="entry name" value="IPNS-like_FE2OG_OXY"/>
</dbReference>
<evidence type="ECO:0000256" key="1">
    <source>
        <dbReference type="ARBA" id="ARBA00008056"/>
    </source>
</evidence>
<dbReference type="PRINTS" id="PR00682">
    <property type="entry name" value="IPNSYNTHASE"/>
</dbReference>
<keyword evidence="2" id="KW-0479">Metal-binding</keyword>
<reference evidence="5 6" key="1">
    <citation type="submission" date="2018-05" db="EMBL/GenBank/DDBJ databases">
        <title>Draft genome sequence of Scytalidium lignicola DSM 105466, a ubiquitous saprotrophic fungus.</title>
        <authorList>
            <person name="Buettner E."/>
            <person name="Gebauer A.M."/>
            <person name="Hofrichter M."/>
            <person name="Liers C."/>
            <person name="Kellner H."/>
        </authorList>
    </citation>
    <scope>NUCLEOTIDE SEQUENCE [LARGE SCALE GENOMIC DNA]</scope>
    <source>
        <strain evidence="5 6">DSM 105466</strain>
    </source>
</reference>
<dbReference type="SUPFAM" id="SSF51197">
    <property type="entry name" value="Clavaminate synthase-like"/>
    <property type="match status" value="1"/>
</dbReference>
<dbReference type="InterPro" id="IPR027443">
    <property type="entry name" value="IPNS-like_sf"/>
</dbReference>
<evidence type="ECO:0000256" key="3">
    <source>
        <dbReference type="SAM" id="MobiDB-lite"/>
    </source>
</evidence>
<dbReference type="InterPro" id="IPR050231">
    <property type="entry name" value="Iron_ascorbate_oxido_reductase"/>
</dbReference>
<dbReference type="Pfam" id="PF03171">
    <property type="entry name" value="2OG-FeII_Oxy"/>
    <property type="match status" value="1"/>
</dbReference>
<dbReference type="Pfam" id="PF14226">
    <property type="entry name" value="DIOX_N"/>
    <property type="match status" value="1"/>
</dbReference>
<keyword evidence="6" id="KW-1185">Reference proteome</keyword>
<dbReference type="GO" id="GO:0016491">
    <property type="term" value="F:oxidoreductase activity"/>
    <property type="evidence" value="ECO:0007669"/>
    <property type="project" value="UniProtKB-KW"/>
</dbReference>
<dbReference type="AlphaFoldDB" id="A0A3E2H6L6"/>
<proteinExistence type="inferred from homology"/>
<name>A0A3E2H6L6_SCYLI</name>
<comment type="caution">
    <text evidence="5">The sequence shown here is derived from an EMBL/GenBank/DDBJ whole genome shotgun (WGS) entry which is preliminary data.</text>
</comment>
<evidence type="ECO:0000259" key="4">
    <source>
        <dbReference type="PROSITE" id="PS51471"/>
    </source>
</evidence>
<feature type="domain" description="Fe2OG dioxygenase" evidence="4">
    <location>
        <begin position="235"/>
        <end position="336"/>
    </location>
</feature>
<keyword evidence="2" id="KW-0560">Oxidoreductase</keyword>
<dbReference type="OrthoDB" id="288590at2759"/>
<dbReference type="Proteomes" id="UP000258309">
    <property type="component" value="Unassembled WGS sequence"/>
</dbReference>
<dbReference type="GO" id="GO:0046872">
    <property type="term" value="F:metal ion binding"/>
    <property type="evidence" value="ECO:0007669"/>
    <property type="project" value="UniProtKB-KW"/>
</dbReference>
<evidence type="ECO:0000256" key="2">
    <source>
        <dbReference type="RuleBase" id="RU003682"/>
    </source>
</evidence>
<gene>
    <name evidence="5" type="ORF">B7463_g7306</name>
</gene>
<dbReference type="STRING" id="5539.A0A3E2H6L6"/>
<dbReference type="PANTHER" id="PTHR47990">
    <property type="entry name" value="2-OXOGLUTARATE (2OG) AND FE(II)-DEPENDENT OXYGENASE SUPERFAMILY PROTEIN-RELATED"/>
    <property type="match status" value="1"/>
</dbReference>
<sequence length="390" mass="44042">MVTHKANLGNSHPIFDYGIAIEKPFKMDSKEQKFVYYHAGGKRGSRPVLTGADAKDTFESIPVINVEGMFSDSLEERKKVAAEVGKAAREVGFFYAQNHSVKDETIDKTFKSVEKFFALPLEDKMEVHIHKSSVVRGYEPLFETKLDPNSKGGKYYMKEAFTMGDDAHEPEQNAPFTPGPEHPKKNAWPSALPEFRPAMYEYYNDIHAFSKKLMRIFALALDLPETYFDNATKFPMTGIRILHYPPQEAKGAEDIGLGAHTDYDLFTLVCQGQVAALEVLNANGIWVPAPPKPRTFVVNIGDFLQRITNHQFKSTVHRVVNKSGEQRYSMPFFFSPDRDATLAVLPTCRKEGEEYEEVNAGEYFRQRLLAARYQHPAAKLEQSNVVSATA</sequence>
<evidence type="ECO:0000313" key="5">
    <source>
        <dbReference type="EMBL" id="RFU29024.1"/>
    </source>
</evidence>
<evidence type="ECO:0000313" key="6">
    <source>
        <dbReference type="Proteomes" id="UP000258309"/>
    </source>
</evidence>
<comment type="similarity">
    <text evidence="1 2">Belongs to the iron/ascorbate-dependent oxidoreductase family.</text>
</comment>
<protein>
    <recommendedName>
        <fullName evidence="4">Fe2OG dioxygenase domain-containing protein</fullName>
    </recommendedName>
</protein>
<feature type="non-terminal residue" evidence="5">
    <location>
        <position position="390"/>
    </location>
</feature>
<dbReference type="PROSITE" id="PS51471">
    <property type="entry name" value="FE2OG_OXY"/>
    <property type="match status" value="1"/>
</dbReference>
<dbReference type="GO" id="GO:0044283">
    <property type="term" value="P:small molecule biosynthetic process"/>
    <property type="evidence" value="ECO:0007669"/>
    <property type="project" value="UniProtKB-ARBA"/>
</dbReference>
<dbReference type="Gene3D" id="2.60.120.330">
    <property type="entry name" value="B-lactam Antibiotic, Isopenicillin N Synthase, Chain"/>
    <property type="match status" value="1"/>
</dbReference>